<organism evidence="1 2">
    <name type="scientific">Streptomyces gulbargensis</name>
    <dbReference type="NCBI Taxonomy" id="364901"/>
    <lineage>
        <taxon>Bacteria</taxon>
        <taxon>Bacillati</taxon>
        <taxon>Actinomycetota</taxon>
        <taxon>Actinomycetes</taxon>
        <taxon>Kitasatosporales</taxon>
        <taxon>Streptomycetaceae</taxon>
        <taxon>Streptomyces</taxon>
    </lineage>
</organism>
<sequence>MADDTLTVPCATLSGDVCTMVVTLRDTPGALARIAATLVGTPVLALEYAVTGAARAVAEVTLPRPHATRARHRLSRMVDTLTVAEPPATVRS</sequence>
<protein>
    <recommendedName>
        <fullName evidence="3">ACT domain-containing protein</fullName>
    </recommendedName>
</protein>
<keyword evidence="2" id="KW-1185">Reference proteome</keyword>
<reference evidence="2" key="1">
    <citation type="journal article" date="2019" name="Int. J. Syst. Evol. Microbiol.">
        <title>The Global Catalogue of Microorganisms (GCM) 10K type strain sequencing project: providing services to taxonomists for standard genome sequencing and annotation.</title>
        <authorList>
            <consortium name="The Broad Institute Genomics Platform"/>
            <consortium name="The Broad Institute Genome Sequencing Center for Infectious Disease"/>
            <person name="Wu L."/>
            <person name="Ma J."/>
        </authorList>
    </citation>
    <scope>NUCLEOTIDE SEQUENCE [LARGE SCALE GENOMIC DNA]</scope>
    <source>
        <strain evidence="2">JCM 16956</strain>
    </source>
</reference>
<dbReference type="EMBL" id="BAABAJ010000006">
    <property type="protein sequence ID" value="GAA3913323.1"/>
    <property type="molecule type" value="Genomic_DNA"/>
</dbReference>
<evidence type="ECO:0000313" key="1">
    <source>
        <dbReference type="EMBL" id="GAA3913323.1"/>
    </source>
</evidence>
<comment type="caution">
    <text evidence="1">The sequence shown here is derived from an EMBL/GenBank/DDBJ whole genome shotgun (WGS) entry which is preliminary data.</text>
</comment>
<proteinExistence type="predicted"/>
<dbReference type="Proteomes" id="UP001501000">
    <property type="component" value="Unassembled WGS sequence"/>
</dbReference>
<evidence type="ECO:0000313" key="2">
    <source>
        <dbReference type="Proteomes" id="UP001501000"/>
    </source>
</evidence>
<evidence type="ECO:0008006" key="3">
    <source>
        <dbReference type="Google" id="ProtNLM"/>
    </source>
</evidence>
<accession>A0ABP7M6K4</accession>
<dbReference type="RefSeq" id="WP_345281563.1">
    <property type="nucleotide sequence ID" value="NZ_BAABAJ010000006.1"/>
</dbReference>
<gene>
    <name evidence="1" type="ORF">GCM10022244_24060</name>
</gene>
<name>A0ABP7M6K4_9ACTN</name>